<keyword evidence="3" id="KW-1185">Reference proteome</keyword>
<protein>
    <submittedName>
        <fullName evidence="2">Uncharacterized protein</fullName>
    </submittedName>
</protein>
<proteinExistence type="predicted"/>
<dbReference type="AlphaFoldDB" id="A0A8S0VKA2"/>
<accession>A0A8S0VKA2</accession>
<evidence type="ECO:0000313" key="2">
    <source>
        <dbReference type="EMBL" id="CAA3032688.1"/>
    </source>
</evidence>
<feature type="non-terminal residue" evidence="2">
    <location>
        <position position="1"/>
    </location>
</feature>
<dbReference type="EMBL" id="CACTIH010009648">
    <property type="protein sequence ID" value="CAA3032688.1"/>
    <property type="molecule type" value="Genomic_DNA"/>
</dbReference>
<dbReference type="Gramene" id="OE9A005258T1">
    <property type="protein sequence ID" value="OE9A005258C1"/>
    <property type="gene ID" value="OE9A005258"/>
</dbReference>
<reference evidence="2 3" key="1">
    <citation type="submission" date="2019-12" db="EMBL/GenBank/DDBJ databases">
        <authorList>
            <person name="Alioto T."/>
            <person name="Alioto T."/>
            <person name="Gomez Garrido J."/>
        </authorList>
    </citation>
    <scope>NUCLEOTIDE SEQUENCE [LARGE SCALE GENOMIC DNA]</scope>
</reference>
<name>A0A8S0VKA2_OLEEU</name>
<feature type="compositionally biased region" description="Acidic residues" evidence="1">
    <location>
        <begin position="120"/>
        <end position="131"/>
    </location>
</feature>
<gene>
    <name evidence="2" type="ORF">OLEA9_A005258</name>
</gene>
<feature type="region of interest" description="Disordered" evidence="1">
    <location>
        <begin position="92"/>
        <end position="137"/>
    </location>
</feature>
<evidence type="ECO:0000313" key="3">
    <source>
        <dbReference type="Proteomes" id="UP000594638"/>
    </source>
</evidence>
<comment type="caution">
    <text evidence="2">The sequence shown here is derived from an EMBL/GenBank/DDBJ whole genome shotgun (WGS) entry which is preliminary data.</text>
</comment>
<organism evidence="2 3">
    <name type="scientific">Olea europaea subsp. europaea</name>
    <dbReference type="NCBI Taxonomy" id="158383"/>
    <lineage>
        <taxon>Eukaryota</taxon>
        <taxon>Viridiplantae</taxon>
        <taxon>Streptophyta</taxon>
        <taxon>Embryophyta</taxon>
        <taxon>Tracheophyta</taxon>
        <taxon>Spermatophyta</taxon>
        <taxon>Magnoliopsida</taxon>
        <taxon>eudicotyledons</taxon>
        <taxon>Gunneridae</taxon>
        <taxon>Pentapetalae</taxon>
        <taxon>asterids</taxon>
        <taxon>lamiids</taxon>
        <taxon>Lamiales</taxon>
        <taxon>Oleaceae</taxon>
        <taxon>Oleeae</taxon>
        <taxon>Olea</taxon>
    </lineage>
</organism>
<sequence>IWAFEAMPEIGDRFARRLGHQYLRLLSWTCTKQPQQRTYDAFFKNIKLHVSATLRPTEAKLGQPCISTLLPFEDRTVPVLDEVARDIIPAQLHPDTLPSGGNVGNSRGECTMVSSGGGSEDNDESEDSEDEGAVRRPEVIRVETTMERPRTRGTAGIVRMTTLVHRRLGHIPLPPCIDVLLPFMHPPHLMYDKVKPLVRASREMRWKNYCSIKERSSKFTYAQ</sequence>
<dbReference type="Proteomes" id="UP000594638">
    <property type="component" value="Unassembled WGS sequence"/>
</dbReference>
<evidence type="ECO:0000256" key="1">
    <source>
        <dbReference type="SAM" id="MobiDB-lite"/>
    </source>
</evidence>